<evidence type="ECO:0000259" key="2">
    <source>
        <dbReference type="Pfam" id="PF18721"/>
    </source>
</evidence>
<dbReference type="AlphaFoldDB" id="A0AAD6XDW3"/>
<dbReference type="Proteomes" id="UP001222325">
    <property type="component" value="Unassembled WGS sequence"/>
</dbReference>
<comment type="caution">
    <text evidence="3">The sequence shown here is derived from an EMBL/GenBank/DDBJ whole genome shotgun (WGS) entry which is preliminary data.</text>
</comment>
<keyword evidence="4" id="KW-1185">Reference proteome</keyword>
<name>A0AAD6XDW3_9AGAR</name>
<evidence type="ECO:0000313" key="4">
    <source>
        <dbReference type="Proteomes" id="UP001222325"/>
    </source>
</evidence>
<protein>
    <recommendedName>
        <fullName evidence="5">CxC5 like cysteine cluster associated with KDZ domain-containing protein</fullName>
    </recommendedName>
</protein>
<accession>A0AAD6XDW3</accession>
<feature type="domain" description="CxC5 like cysteine cluster associated with KDZ" evidence="1">
    <location>
        <begin position="110"/>
        <end position="223"/>
    </location>
</feature>
<dbReference type="InterPro" id="IPR040898">
    <property type="entry name" value="CxC6"/>
</dbReference>
<dbReference type="EMBL" id="JARJCN010000139">
    <property type="protein sequence ID" value="KAJ7069021.1"/>
    <property type="molecule type" value="Genomic_DNA"/>
</dbReference>
<feature type="domain" description="CxC6 like cysteine cluster associated with KDZ" evidence="2">
    <location>
        <begin position="324"/>
        <end position="388"/>
    </location>
</feature>
<evidence type="ECO:0000259" key="1">
    <source>
        <dbReference type="Pfam" id="PF18718"/>
    </source>
</evidence>
<dbReference type="InterPro" id="IPR041539">
    <property type="entry name" value="CxC5"/>
</dbReference>
<proteinExistence type="predicted"/>
<organism evidence="3 4">
    <name type="scientific">Mycena belliarum</name>
    <dbReference type="NCBI Taxonomy" id="1033014"/>
    <lineage>
        <taxon>Eukaryota</taxon>
        <taxon>Fungi</taxon>
        <taxon>Dikarya</taxon>
        <taxon>Basidiomycota</taxon>
        <taxon>Agaricomycotina</taxon>
        <taxon>Agaricomycetes</taxon>
        <taxon>Agaricomycetidae</taxon>
        <taxon>Agaricales</taxon>
        <taxon>Marasmiineae</taxon>
        <taxon>Mycenaceae</taxon>
        <taxon>Mycena</taxon>
    </lineage>
</organism>
<evidence type="ECO:0000313" key="3">
    <source>
        <dbReference type="EMBL" id="KAJ7069021.1"/>
    </source>
</evidence>
<evidence type="ECO:0008006" key="5">
    <source>
        <dbReference type="Google" id="ProtNLM"/>
    </source>
</evidence>
<dbReference type="Pfam" id="PF18721">
    <property type="entry name" value="CxC6"/>
    <property type="match status" value="1"/>
</dbReference>
<dbReference type="Pfam" id="PF18718">
    <property type="entry name" value="CxC5"/>
    <property type="match status" value="1"/>
</dbReference>
<reference evidence="3" key="1">
    <citation type="submission" date="2023-03" db="EMBL/GenBank/DDBJ databases">
        <title>Massive genome expansion in bonnet fungi (Mycena s.s.) driven by repeated elements and novel gene families across ecological guilds.</title>
        <authorList>
            <consortium name="Lawrence Berkeley National Laboratory"/>
            <person name="Harder C.B."/>
            <person name="Miyauchi S."/>
            <person name="Viragh M."/>
            <person name="Kuo A."/>
            <person name="Thoen E."/>
            <person name="Andreopoulos B."/>
            <person name="Lu D."/>
            <person name="Skrede I."/>
            <person name="Drula E."/>
            <person name="Henrissat B."/>
            <person name="Morin E."/>
            <person name="Kohler A."/>
            <person name="Barry K."/>
            <person name="LaButti K."/>
            <person name="Morin E."/>
            <person name="Salamov A."/>
            <person name="Lipzen A."/>
            <person name="Mereny Z."/>
            <person name="Hegedus B."/>
            <person name="Baldrian P."/>
            <person name="Stursova M."/>
            <person name="Weitz H."/>
            <person name="Taylor A."/>
            <person name="Grigoriev I.V."/>
            <person name="Nagy L.G."/>
            <person name="Martin F."/>
            <person name="Kauserud H."/>
        </authorList>
    </citation>
    <scope>NUCLEOTIDE SEQUENCE</scope>
    <source>
        <strain evidence="3">CBHHK173m</strain>
    </source>
</reference>
<gene>
    <name evidence="3" type="ORF">B0H15DRAFT_925883</name>
</gene>
<sequence>MSLYDALRRDAVLKKLSFIQLLHFTRVLSLVKNDIILCQPAFISTNEAPSVLPPQVLLFAAESIGISPECASDCWVILKDDIWALPDPGKLSDDEAELFRMHGWKRGLTSLTLYPPSHNCQNIDCSRTIPLKKTQSRQVVVYTLGHGVQPAWATHLYCDYCQTNYQYEFSVCKGVRTYYGYIPDYIQVGEHQFVERKLAGLWMSLMLVGWLSATNCARSYEMALSDRQKCDFTAGGWQFGCKLTTDHIWDAFVILTLLDYHARNETCLEVPHTGEQKDRFTDAMRARNYEVVAEGQDEVDHCCDKCMKTWRDEEGIERECQVVITDGLAMGHARCQATHCTEELGNNRHRFCPLHHDLHNICAIVGCDDQVANGRKTCGDPAHQEIERLHTHRGQAFFTLRDRLQKHRLAHPSNGLDADTPTAPEVDDNVEWFDIDEAGAVRIHSEQNTGSIGVDDTLDVCESSKSPTGNHKYKALFGRSRTHNEQTSVRPCGVIVSRATFYNAEAVSNVLLFIQKTFSVRRAHKPEHLVYDTNCDAKQQVLAHPEHWAWFLDAGMSVDVFHFLNKHAVSHEFCQKHCNPAKFPELLGPDNKWFFNTSVAEQTNVWLGGYHSICREMLPVKFDFFLDEMIRLRNKITIAKLAAEGHNPRARV</sequence>